<evidence type="ECO:0000313" key="11">
    <source>
        <dbReference type="EMBL" id="JAT76434.1"/>
    </source>
</evidence>
<dbReference type="InterPro" id="IPR048392">
    <property type="entry name" value="MTR4-like_stalk"/>
</dbReference>
<evidence type="ECO:0000256" key="8">
    <source>
        <dbReference type="SAM" id="MobiDB-lite"/>
    </source>
</evidence>
<accession>A0A1D2AB65</accession>
<feature type="compositionally biased region" description="Gly residues" evidence="8">
    <location>
        <begin position="345"/>
        <end position="367"/>
    </location>
</feature>
<dbReference type="Gene3D" id="1.10.3380.30">
    <property type="match status" value="1"/>
</dbReference>
<dbReference type="InterPro" id="IPR011545">
    <property type="entry name" value="DEAD/DEAH_box_helicase_dom"/>
</dbReference>
<evidence type="ECO:0000256" key="2">
    <source>
        <dbReference type="ARBA" id="ARBA00022741"/>
    </source>
</evidence>
<keyword evidence="6" id="KW-0539">Nucleus</keyword>
<comment type="subcellular location">
    <subcellularLocation>
        <location evidence="1">Nucleus</location>
    </subcellularLocation>
</comment>
<dbReference type="GO" id="GO:0000460">
    <property type="term" value="P:maturation of 5.8S rRNA"/>
    <property type="evidence" value="ECO:0007669"/>
    <property type="project" value="TreeGrafter"/>
</dbReference>
<dbReference type="GO" id="GO:0005524">
    <property type="term" value="F:ATP binding"/>
    <property type="evidence" value="ECO:0007669"/>
    <property type="project" value="UniProtKB-KW"/>
</dbReference>
<dbReference type="FunFam" id="3.40.50.300:FF:000083">
    <property type="entry name" value="ATP-dependent RNA helicase DOB1"/>
    <property type="match status" value="1"/>
</dbReference>
<dbReference type="SMART" id="SM00490">
    <property type="entry name" value="HELICc"/>
    <property type="match status" value="1"/>
</dbReference>
<dbReference type="Pfam" id="PF13234">
    <property type="entry name" value="MTR4_beta-barrel"/>
    <property type="match status" value="1"/>
</dbReference>
<dbReference type="Gene3D" id="3.40.50.300">
    <property type="entry name" value="P-loop containing nucleotide triphosphate hydrolases"/>
    <property type="match status" value="2"/>
</dbReference>
<keyword evidence="5" id="KW-0067">ATP-binding</keyword>
<feature type="non-terminal residue" evidence="11">
    <location>
        <position position="1"/>
    </location>
</feature>
<evidence type="ECO:0000256" key="4">
    <source>
        <dbReference type="ARBA" id="ARBA00022806"/>
    </source>
</evidence>
<dbReference type="Pfam" id="PF00271">
    <property type="entry name" value="Helicase_C"/>
    <property type="match status" value="1"/>
</dbReference>
<evidence type="ECO:0008006" key="12">
    <source>
        <dbReference type="Google" id="ProtNLM"/>
    </source>
</evidence>
<dbReference type="Pfam" id="PF08148">
    <property type="entry name" value="DSHCT"/>
    <property type="match status" value="1"/>
</dbReference>
<dbReference type="AlphaFoldDB" id="A0A1D2AB65"/>
<dbReference type="InterPro" id="IPR016438">
    <property type="entry name" value="SKI2-like"/>
</dbReference>
<dbReference type="CDD" id="cd18795">
    <property type="entry name" value="SF2_C_Ski2"/>
    <property type="match status" value="1"/>
</dbReference>
<dbReference type="SMART" id="SM01142">
    <property type="entry name" value="DSHCT"/>
    <property type="match status" value="1"/>
</dbReference>
<dbReference type="PROSITE" id="PS51194">
    <property type="entry name" value="HELICASE_CTER"/>
    <property type="match status" value="1"/>
</dbReference>
<feature type="domain" description="Helicase ATP-binding" evidence="9">
    <location>
        <begin position="142"/>
        <end position="298"/>
    </location>
</feature>
<evidence type="ECO:0000256" key="6">
    <source>
        <dbReference type="ARBA" id="ARBA00023242"/>
    </source>
</evidence>
<dbReference type="FunFam" id="3.40.50.300:FF:000141">
    <property type="entry name" value="ATP-dependent RNA helicase DOB1"/>
    <property type="match status" value="1"/>
</dbReference>
<dbReference type="Gene3D" id="2.40.30.300">
    <property type="match status" value="1"/>
</dbReference>
<keyword evidence="2" id="KW-0547">Nucleotide-binding</keyword>
<dbReference type="EMBL" id="GDKF01002188">
    <property type="protein sequence ID" value="JAT76434.1"/>
    <property type="molecule type" value="Transcribed_RNA"/>
</dbReference>
<dbReference type="GO" id="GO:0003724">
    <property type="term" value="F:RNA helicase activity"/>
    <property type="evidence" value="ECO:0007669"/>
    <property type="project" value="InterPro"/>
</dbReference>
<dbReference type="GO" id="GO:0005634">
    <property type="term" value="C:nucleus"/>
    <property type="evidence" value="ECO:0007669"/>
    <property type="project" value="UniProtKB-SubCell"/>
</dbReference>
<dbReference type="PANTHER" id="PTHR12131:SF7">
    <property type="entry name" value="EXOSOME RNA HELICASE MTR4"/>
    <property type="match status" value="1"/>
</dbReference>
<dbReference type="GO" id="GO:0006401">
    <property type="term" value="P:RNA catabolic process"/>
    <property type="evidence" value="ECO:0007669"/>
    <property type="project" value="InterPro"/>
</dbReference>
<evidence type="ECO:0000256" key="1">
    <source>
        <dbReference type="ARBA" id="ARBA00004123"/>
    </source>
</evidence>
<organism evidence="11">
    <name type="scientific">Auxenochlorella protothecoides</name>
    <name type="common">Green microalga</name>
    <name type="synonym">Chlorella protothecoides</name>
    <dbReference type="NCBI Taxonomy" id="3075"/>
    <lineage>
        <taxon>Eukaryota</taxon>
        <taxon>Viridiplantae</taxon>
        <taxon>Chlorophyta</taxon>
        <taxon>core chlorophytes</taxon>
        <taxon>Trebouxiophyceae</taxon>
        <taxon>Chlorellales</taxon>
        <taxon>Chlorellaceae</taxon>
        <taxon>Auxenochlorella</taxon>
    </lineage>
</organism>
<evidence type="ECO:0000256" key="3">
    <source>
        <dbReference type="ARBA" id="ARBA00022801"/>
    </source>
</evidence>
<dbReference type="Pfam" id="PF21408">
    <property type="entry name" value="MTR4-like_stalk"/>
    <property type="match status" value="1"/>
</dbReference>
<dbReference type="GO" id="GO:0003723">
    <property type="term" value="F:RNA binding"/>
    <property type="evidence" value="ECO:0007669"/>
    <property type="project" value="InterPro"/>
</dbReference>
<dbReference type="GO" id="GO:0016787">
    <property type="term" value="F:hydrolase activity"/>
    <property type="evidence" value="ECO:0007669"/>
    <property type="project" value="UniProtKB-KW"/>
</dbReference>
<dbReference type="SUPFAM" id="SSF52540">
    <property type="entry name" value="P-loop containing nucleoside triphosphate hydrolases"/>
    <property type="match status" value="1"/>
</dbReference>
<comment type="similarity">
    <text evidence="7">Belongs to the DExH box helicase family. SKI2 subfamily.</text>
</comment>
<name>A0A1D2AB65_AUXPR</name>
<dbReference type="InterPro" id="IPR001650">
    <property type="entry name" value="Helicase_C-like"/>
</dbReference>
<dbReference type="InterPro" id="IPR012961">
    <property type="entry name" value="Ski2/MTR4_C"/>
</dbReference>
<dbReference type="Pfam" id="PF00270">
    <property type="entry name" value="DEAD"/>
    <property type="match status" value="1"/>
</dbReference>
<dbReference type="InterPro" id="IPR014001">
    <property type="entry name" value="Helicase_ATP-bd"/>
</dbReference>
<sequence length="1051" mass="115433">RRTALHTHVIGKLHSAQLQSIGSRYFGLYACAVHLEQAGTTRGGAHMEATAEGLAKAAATREALKKKKRELELIEDGPPSKKPTGAAPSAVCTHEVACPKGFDPSSITLDPELYGTLEDPQWKGKPAKEYPFVLDSFQAKAVACVERKENVLVAAHTSAGKTAIAEYAIAKAFAMGQRVFYTSPIKALSNQKFRELSEEFGDVGLMTGDVSINPNAACIVMTTEILRSMIYRGSELLRETAWIVFDEVHYMQDRERGVIWEETIIFAPKDARMVFLSATLSNATEFADWVASVHQSPCHVVYTEFRPTPLRHFAFPSGGDGLYLVMNEFGEFRDDNFQKLQKVLGKGGDGGQEGKGKRGGGGGGGKPTGASAAQDLRKIVMLIKERKLDPVIVFSFSRRECESNAMLMAKADLGALDFNTQEEKETVDAVFQSALQCLSEKDRDLRAVAHIYPLLRCGIGIHHSGLLPIIKEVVEILFQEQLIKCLFATETFAMGLNMPARTVVFTAMRKWDGQEERWMGSGEYIQMSGRAGRRGKDDRGMTIMMMNNSMDEATCKAIIKGKANPLLSSFRLSYYTLLNLMRRVEGSGASMEYVIQHSFSQFQHEKELPALEARLEEVQAAVAAIGDAGEETAAEYTRLKTRLAELESTLAAEVRKPERCLHYLRPGRLVRVVQEGVDWGWGVVVSAMREERGNAPPAAAPAYHMDTLLCCAGVVGGEPTPALLDDERGSMEVIPVPLGLLHALSTLRISIPQDLRPPEARRAVLQTLKALRGRYPGGALPLLHPVDDMGIEDTGVAAAAAEREEVAAALTANPISKAERGEGEASLMAPLREKARLMAEAESLAARMRASQLTSFRDEARHRGAVLRKLGYVDGEGVVTLKGRVACEINTADELLATELMLNGTFNALDRHQLVAMVSCLVQVEKSNEQIRLKESLARPLQALQDAARRIAEVSVECRLEVKVDEYVESFWPFLMDVIYAWSKGASFAEICEMTDLFEGSIVRATRRLDELMSELERAALAVGDAGLAAKIAESRDTIRRDIMFAASLYI</sequence>
<feature type="region of interest" description="Disordered" evidence="8">
    <location>
        <begin position="343"/>
        <end position="371"/>
    </location>
</feature>
<evidence type="ECO:0000256" key="5">
    <source>
        <dbReference type="ARBA" id="ARBA00022840"/>
    </source>
</evidence>
<dbReference type="SMART" id="SM00487">
    <property type="entry name" value="DEXDc"/>
    <property type="match status" value="1"/>
</dbReference>
<reference evidence="11" key="1">
    <citation type="submission" date="2015-08" db="EMBL/GenBank/DDBJ databases">
        <authorList>
            <person name="Babu N.S."/>
            <person name="Beckwith C.J."/>
            <person name="Beseler K.G."/>
            <person name="Brison A."/>
            <person name="Carone J.V."/>
            <person name="Caskin T.P."/>
            <person name="Diamond M."/>
            <person name="Durham M.E."/>
            <person name="Foxe J.M."/>
            <person name="Go M."/>
            <person name="Henderson B.A."/>
            <person name="Jones I.B."/>
            <person name="McGettigan J.A."/>
            <person name="Micheletti S.J."/>
            <person name="Nasrallah M.E."/>
            <person name="Ortiz D."/>
            <person name="Piller C.R."/>
            <person name="Privatt S.R."/>
            <person name="Schneider S.L."/>
            <person name="Sharp S."/>
            <person name="Smith T.C."/>
            <person name="Stanton J.D."/>
            <person name="Ullery H.E."/>
            <person name="Wilson R.J."/>
            <person name="Serrano M.G."/>
            <person name="Buck G."/>
            <person name="Lee V."/>
            <person name="Wang Y."/>
            <person name="Carvalho R."/>
            <person name="Voegtly L."/>
            <person name="Shi R."/>
            <person name="Duckworth R."/>
            <person name="Johnson A."/>
            <person name="Loviza R."/>
            <person name="Walstead R."/>
            <person name="Shah Z."/>
            <person name="Kiflezghi M."/>
            <person name="Wade K."/>
            <person name="Ball S.L."/>
            <person name="Bradley K.W."/>
            <person name="Asai D.J."/>
            <person name="Bowman C.A."/>
            <person name="Russell D.A."/>
            <person name="Pope W.H."/>
            <person name="Jacobs-Sera D."/>
            <person name="Hendrix R.W."/>
            <person name="Hatfull G.F."/>
        </authorList>
    </citation>
    <scope>NUCLEOTIDE SEQUENCE</scope>
</reference>
<protein>
    <recommendedName>
        <fullName evidence="12">Superkiller viralicidic activity 2-like 2</fullName>
    </recommendedName>
</protein>
<evidence type="ECO:0000259" key="10">
    <source>
        <dbReference type="PROSITE" id="PS51194"/>
    </source>
</evidence>
<proteinExistence type="inferred from homology"/>
<dbReference type="InterPro" id="IPR025696">
    <property type="entry name" value="Beta-barrel_MTR4"/>
</dbReference>
<dbReference type="PIRSF" id="PIRSF005198">
    <property type="entry name" value="Antiviral_helicase_SKI2"/>
    <property type="match status" value="1"/>
</dbReference>
<evidence type="ECO:0000259" key="9">
    <source>
        <dbReference type="PROSITE" id="PS51192"/>
    </source>
</evidence>
<keyword evidence="4" id="KW-0347">Helicase</keyword>
<keyword evidence="3" id="KW-0378">Hydrolase</keyword>
<feature type="domain" description="Helicase C-terminal" evidence="10">
    <location>
        <begin position="375"/>
        <end position="578"/>
    </location>
</feature>
<dbReference type="PROSITE" id="PS51192">
    <property type="entry name" value="HELICASE_ATP_BIND_1"/>
    <property type="match status" value="1"/>
</dbReference>
<dbReference type="FunFam" id="1.10.3380.30:FF:000006">
    <property type="entry name" value="DExH-box ATP-dependent RNA helicase DExH10"/>
    <property type="match status" value="1"/>
</dbReference>
<gene>
    <name evidence="11" type="ORF">g.6964</name>
</gene>
<evidence type="ECO:0000256" key="7">
    <source>
        <dbReference type="ARBA" id="ARBA00061045"/>
    </source>
</evidence>
<dbReference type="InterPro" id="IPR050699">
    <property type="entry name" value="RNA-DNA_Helicase"/>
</dbReference>
<dbReference type="PANTHER" id="PTHR12131">
    <property type="entry name" value="ATP-DEPENDENT RNA AND DNA HELICASE"/>
    <property type="match status" value="1"/>
</dbReference>
<dbReference type="InterPro" id="IPR027417">
    <property type="entry name" value="P-loop_NTPase"/>
</dbReference>